<evidence type="ECO:0000313" key="4">
    <source>
        <dbReference type="EMBL" id="AYD91406.1"/>
    </source>
</evidence>
<keyword evidence="5" id="KW-0496">Mitochondrion</keyword>
<dbReference type="PANTHER" id="PTHR36181">
    <property type="entry name" value="INTRON-ENCODED ENDONUCLEASE AI3-RELATED"/>
    <property type="match status" value="1"/>
</dbReference>
<dbReference type="InterPro" id="IPR004860">
    <property type="entry name" value="LAGLIDADG_dom"/>
</dbReference>
<dbReference type="EMBL" id="MH647060">
    <property type="protein sequence ID" value="AYD91375.1"/>
    <property type="molecule type" value="Genomic_DNA"/>
</dbReference>
<dbReference type="InterPro" id="IPR051289">
    <property type="entry name" value="LAGLIDADG_Endonuclease"/>
</dbReference>
<feature type="domain" description="Homing endonuclease LAGLIDADG" evidence="2">
    <location>
        <begin position="245"/>
        <end position="336"/>
    </location>
</feature>
<name>A0A5H2Q7Z6_9AGAR</name>
<gene>
    <name evidence="5" type="primary">orf364</name>
</gene>
<dbReference type="SUPFAM" id="SSF55608">
    <property type="entry name" value="Homing endonucleases"/>
    <property type="match status" value="2"/>
</dbReference>
<feature type="domain" description="Homing endonuclease LAGLIDADG" evidence="2">
    <location>
        <begin position="95"/>
        <end position="189"/>
    </location>
</feature>
<reference evidence="5" key="2">
    <citation type="submission" date="2018-07" db="EMBL/GenBank/DDBJ databases">
        <authorList>
            <person name="Wan J."/>
            <person name="Li Y."/>
            <person name="Wang H."/>
            <person name="Tang L."/>
            <person name="Li Z."/>
            <person name="Tan Q."/>
            <person name="Bao D."/>
            <person name="Yang R."/>
        </authorList>
    </citation>
    <scope>NUCLEOTIDE SEQUENCE</scope>
    <source>
        <strain evidence="5">Tai8</strain>
        <strain evidence="4">V23</strain>
    </source>
</reference>
<evidence type="ECO:0000313" key="5">
    <source>
        <dbReference type="EMBL" id="AYD91432.1"/>
    </source>
</evidence>
<geneLocation type="mitochondrion" evidence="5"/>
<dbReference type="RefSeq" id="YP_009704487.1">
    <property type="nucleotide sequence ID" value="NC_044971.1"/>
</dbReference>
<sequence>MKDKLSCYRNIALLKLYSMQETPQLGSNYSFSLAQIVKMLLTRGQFAWIINILILFIVHQRLHVEQPNNLMWKGSNKGIHRNLFKEDKEVFYQWLVGFTDGDGTFSIVRQNNRWSLTFKVSQSTYNLRLLYFIKKELGVGSIYIEGNGLHAHLRIRDRKVLESVIFPIFDKYPLLTSKYYNYLKFKEVYNILINDSLTQLEKDHMIFNLREQKASIDYMSPAWEVINNNVSNTTDAMKVVSKAWLIGFTEAEGSFYLVSKSYDRLVHAFEITQKLDKIVLEAIKHILGIPTQVVWKKSGYYSIVTTNSRAIENIIVFYRNTMKGMKSAEYRIWARAYAKHKGDFNSLIKIREIMIKMRSKLNKY</sequence>
<dbReference type="GO" id="GO:0004519">
    <property type="term" value="F:endonuclease activity"/>
    <property type="evidence" value="ECO:0007669"/>
    <property type="project" value="InterPro"/>
</dbReference>
<protein>
    <recommendedName>
        <fullName evidence="2">Homing endonuclease LAGLIDADG domain-containing protein</fullName>
    </recommendedName>
</protein>
<evidence type="ECO:0000259" key="2">
    <source>
        <dbReference type="Pfam" id="PF00961"/>
    </source>
</evidence>
<accession>A0A5H2Q7Z6</accession>
<dbReference type="GO" id="GO:0005739">
    <property type="term" value="C:mitochondrion"/>
    <property type="evidence" value="ECO:0007669"/>
    <property type="project" value="UniProtKB-ARBA"/>
</dbReference>
<comment type="function">
    <text evidence="1">Mitochondrial DNA endonuclease involved in intron homing.</text>
</comment>
<dbReference type="InterPro" id="IPR027434">
    <property type="entry name" value="Homing_endonucl"/>
</dbReference>
<evidence type="ECO:0000256" key="1">
    <source>
        <dbReference type="ARBA" id="ARBA00002670"/>
    </source>
</evidence>
<reference evidence="3" key="1">
    <citation type="submission" date="2018-07" db="EMBL/GenBank/DDBJ databases">
        <authorList>
            <person name="Wan J."/>
            <person name="Li Y."/>
            <person name="Wang H."/>
            <person name="Tang L."/>
            <person name="Tan Q."/>
            <person name="Bao D."/>
            <person name="Yang R."/>
        </authorList>
    </citation>
    <scope>NUCLEOTIDE SEQUENCE</scope>
    <source>
        <strain evidence="3">V8</strain>
    </source>
</reference>
<dbReference type="EMBL" id="MH647061">
    <property type="protein sequence ID" value="AYD91406.1"/>
    <property type="molecule type" value="Genomic_DNA"/>
</dbReference>
<dbReference type="AlphaFoldDB" id="A0A5H2Q7Z6"/>
<dbReference type="EMBL" id="MH647062">
    <property type="protein sequence ID" value="AYD91432.1"/>
    <property type="molecule type" value="Genomic_DNA"/>
</dbReference>
<dbReference type="Pfam" id="PF00961">
    <property type="entry name" value="LAGLIDADG_1"/>
    <property type="match status" value="2"/>
</dbReference>
<organism evidence="5">
    <name type="scientific">Volvariella volvacea</name>
    <dbReference type="NCBI Taxonomy" id="36659"/>
    <lineage>
        <taxon>Eukaryota</taxon>
        <taxon>Fungi</taxon>
        <taxon>Dikarya</taxon>
        <taxon>Basidiomycota</taxon>
        <taxon>Agaricomycotina</taxon>
        <taxon>Agaricomycetes</taxon>
        <taxon>Agaricomycetidae</taxon>
        <taxon>Agaricales</taxon>
        <taxon>Pluteineae</taxon>
        <taxon>Pluteaceae</taxon>
        <taxon>Volvariella</taxon>
    </lineage>
</organism>
<dbReference type="PANTHER" id="PTHR36181:SF2">
    <property type="entry name" value="INTRON-ENCODED ENDONUCLEASE AI3-RELATED"/>
    <property type="match status" value="1"/>
</dbReference>
<dbReference type="Gene3D" id="3.10.28.10">
    <property type="entry name" value="Homing endonucleases"/>
    <property type="match status" value="2"/>
</dbReference>
<dbReference type="GeneID" id="41954923"/>
<evidence type="ECO:0000313" key="3">
    <source>
        <dbReference type="EMBL" id="AYD91375.1"/>
    </source>
</evidence>
<proteinExistence type="predicted"/>